<evidence type="ECO:0000313" key="5">
    <source>
        <dbReference type="EMBL" id="MCH4563271.1"/>
    </source>
</evidence>
<evidence type="ECO:0000256" key="1">
    <source>
        <dbReference type="ARBA" id="ARBA00005568"/>
    </source>
</evidence>
<dbReference type="NCBIfam" id="TIGR02311">
    <property type="entry name" value="HpaI"/>
    <property type="match status" value="1"/>
</dbReference>
<name>A0ABS9RTU5_9GAMM</name>
<dbReference type="RefSeq" id="WP_240567978.1">
    <property type="nucleotide sequence ID" value="NZ_JAKVPY010000008.1"/>
</dbReference>
<sequence length="256" mass="27252">MQMPTNDFKQRLLAGEVMTGIWLGLASPYVAELAATAGFDWLLLDGEHAPNDLQSLLGQLQAVAPYDSQPVVRPPYGDPVLIKQYLDIGVQNLLIPMVESAEQAAALVAATRYPPEGIRGMGSMLARASRWGQIENYLEKADNEVCLILQVESPSALAEIEAIAAVEGVDGIFIGPADLSAAMGYRCQPGHPEVVHAIESAIVRIRAAGKAAGIITLDEQAARGYLDAGCTFVGVGVDALLLTDAMRKLAARFRPS</sequence>
<feature type="domain" description="HpcH/HpaI aldolase/citrate lyase" evidence="4">
    <location>
        <begin position="19"/>
        <end position="243"/>
    </location>
</feature>
<keyword evidence="3 5" id="KW-0456">Lyase</keyword>
<reference evidence="5 6" key="1">
    <citation type="submission" date="2022-02" db="EMBL/GenBank/DDBJ databases">
        <title>Halomonas fukangensis sp. nov., a halophilic bacterium isolated from a bulk soil of Kalidium foliatum at Fukang.</title>
        <authorList>
            <person name="Huang Y."/>
        </authorList>
    </citation>
    <scope>NUCLEOTIDE SEQUENCE [LARGE SCALE GENOMIC DNA]</scope>
    <source>
        <strain evidence="5 6">EGI 63088</strain>
    </source>
</reference>
<dbReference type="PANTHER" id="PTHR30502">
    <property type="entry name" value="2-KETO-3-DEOXY-L-RHAMNONATE ALDOLASE"/>
    <property type="match status" value="1"/>
</dbReference>
<evidence type="ECO:0000259" key="4">
    <source>
        <dbReference type="Pfam" id="PF03328"/>
    </source>
</evidence>
<dbReference type="EMBL" id="JAKVPY010000008">
    <property type="protein sequence ID" value="MCH4563271.1"/>
    <property type="molecule type" value="Genomic_DNA"/>
</dbReference>
<protein>
    <submittedName>
        <fullName evidence="5">4-hydroxy-2-oxoheptanedioate aldolase</fullName>
        <ecNumber evidence="5">4.1.2.52</ecNumber>
    </submittedName>
</protein>
<keyword evidence="6" id="KW-1185">Reference proteome</keyword>
<dbReference type="Pfam" id="PF03328">
    <property type="entry name" value="HpcH_HpaI"/>
    <property type="match status" value="1"/>
</dbReference>
<proteinExistence type="inferred from homology"/>
<dbReference type="GO" id="GO:0016829">
    <property type="term" value="F:lyase activity"/>
    <property type="evidence" value="ECO:0007669"/>
    <property type="project" value="UniProtKB-KW"/>
</dbReference>
<comment type="similarity">
    <text evidence="1">Belongs to the HpcH/HpaI aldolase family.</text>
</comment>
<evidence type="ECO:0000256" key="3">
    <source>
        <dbReference type="ARBA" id="ARBA00023239"/>
    </source>
</evidence>
<dbReference type="InterPro" id="IPR005000">
    <property type="entry name" value="Aldolase/citrate-lyase_domain"/>
</dbReference>
<dbReference type="InterPro" id="IPR050251">
    <property type="entry name" value="HpcH-HpaI_aldolase"/>
</dbReference>
<dbReference type="InterPro" id="IPR015813">
    <property type="entry name" value="Pyrv/PenolPyrv_kinase-like_dom"/>
</dbReference>
<organism evidence="5 6">
    <name type="scientific">Halomonas flagellata</name>
    <dbReference type="NCBI Taxonomy" id="2920385"/>
    <lineage>
        <taxon>Bacteria</taxon>
        <taxon>Pseudomonadati</taxon>
        <taxon>Pseudomonadota</taxon>
        <taxon>Gammaproteobacteria</taxon>
        <taxon>Oceanospirillales</taxon>
        <taxon>Halomonadaceae</taxon>
        <taxon>Halomonas</taxon>
    </lineage>
</organism>
<evidence type="ECO:0000256" key="2">
    <source>
        <dbReference type="ARBA" id="ARBA00022723"/>
    </source>
</evidence>
<keyword evidence="2" id="KW-0479">Metal-binding</keyword>
<accession>A0ABS9RTU5</accession>
<dbReference type="InterPro" id="IPR012689">
    <property type="entry name" value="HpaI"/>
</dbReference>
<dbReference type="Gene3D" id="3.20.20.60">
    <property type="entry name" value="Phosphoenolpyruvate-binding domains"/>
    <property type="match status" value="1"/>
</dbReference>
<dbReference type="SUPFAM" id="SSF51621">
    <property type="entry name" value="Phosphoenolpyruvate/pyruvate domain"/>
    <property type="match status" value="1"/>
</dbReference>
<dbReference type="InterPro" id="IPR040442">
    <property type="entry name" value="Pyrv_kinase-like_dom_sf"/>
</dbReference>
<comment type="caution">
    <text evidence="5">The sequence shown here is derived from an EMBL/GenBank/DDBJ whole genome shotgun (WGS) entry which is preliminary data.</text>
</comment>
<dbReference type="EC" id="4.1.2.52" evidence="5"/>
<evidence type="ECO:0000313" key="6">
    <source>
        <dbReference type="Proteomes" id="UP001202117"/>
    </source>
</evidence>
<dbReference type="Proteomes" id="UP001202117">
    <property type="component" value="Unassembled WGS sequence"/>
</dbReference>
<dbReference type="PANTHER" id="PTHR30502:SF0">
    <property type="entry name" value="PHOSPHOENOLPYRUVATE CARBOXYLASE FAMILY PROTEIN"/>
    <property type="match status" value="1"/>
</dbReference>
<gene>
    <name evidence="5" type="primary">hpaI</name>
    <name evidence="5" type="ORF">MKP05_09030</name>
</gene>